<evidence type="ECO:0000256" key="3">
    <source>
        <dbReference type="ARBA" id="ARBA00023163"/>
    </source>
</evidence>
<evidence type="ECO:0000313" key="5">
    <source>
        <dbReference type="EMBL" id="NNH73167.1"/>
    </source>
</evidence>
<dbReference type="InterPro" id="IPR036388">
    <property type="entry name" value="WH-like_DNA-bd_sf"/>
</dbReference>
<accession>A0A849CB29</accession>
<sequence>MAASKSPNDVAVQRERLAEELRAYGSSFTELGRRFAVSLGVHSTDAFALLEISAAEAQGTPLSPVLLSRRISLSSGAMTALLNRLERAGYVSRTREHTDRRIVTLRSSKDVKEIADSYFEPLNTQQDAILSQYSPQLLRQFETVLAELRASMDAHLTPD</sequence>
<dbReference type="PROSITE" id="PS50995">
    <property type="entry name" value="HTH_MARR_2"/>
    <property type="match status" value="1"/>
</dbReference>
<dbReference type="GO" id="GO:0003700">
    <property type="term" value="F:DNA-binding transcription factor activity"/>
    <property type="evidence" value="ECO:0007669"/>
    <property type="project" value="InterPro"/>
</dbReference>
<keyword evidence="2" id="KW-0238">DNA-binding</keyword>
<organism evidence="5 6">
    <name type="scientific">Nocardia uniformis</name>
    <dbReference type="NCBI Taxonomy" id="53432"/>
    <lineage>
        <taxon>Bacteria</taxon>
        <taxon>Bacillati</taxon>
        <taxon>Actinomycetota</taxon>
        <taxon>Actinomycetes</taxon>
        <taxon>Mycobacteriales</taxon>
        <taxon>Nocardiaceae</taxon>
        <taxon>Nocardia</taxon>
    </lineage>
</organism>
<reference evidence="5 6" key="1">
    <citation type="submission" date="2020-05" db="EMBL/GenBank/DDBJ databases">
        <title>MicrobeNet Type strains.</title>
        <authorList>
            <person name="Nicholson A.C."/>
        </authorList>
    </citation>
    <scope>NUCLEOTIDE SEQUENCE [LARGE SCALE GENOMIC DNA]</scope>
    <source>
        <strain evidence="5 6">JCM 3224</strain>
    </source>
</reference>
<keyword evidence="3" id="KW-0804">Transcription</keyword>
<keyword evidence="1" id="KW-0805">Transcription regulation</keyword>
<name>A0A849CB29_9NOCA</name>
<dbReference type="InterPro" id="IPR036390">
    <property type="entry name" value="WH_DNA-bd_sf"/>
</dbReference>
<dbReference type="Proteomes" id="UP000586827">
    <property type="component" value="Unassembled WGS sequence"/>
</dbReference>
<evidence type="ECO:0000259" key="4">
    <source>
        <dbReference type="PROSITE" id="PS50995"/>
    </source>
</evidence>
<dbReference type="Gene3D" id="1.10.10.10">
    <property type="entry name" value="Winged helix-like DNA-binding domain superfamily/Winged helix DNA-binding domain"/>
    <property type="match status" value="1"/>
</dbReference>
<evidence type="ECO:0000256" key="1">
    <source>
        <dbReference type="ARBA" id="ARBA00023015"/>
    </source>
</evidence>
<comment type="caution">
    <text evidence="5">The sequence shown here is derived from an EMBL/GenBank/DDBJ whole genome shotgun (WGS) entry which is preliminary data.</text>
</comment>
<dbReference type="PRINTS" id="PR00598">
    <property type="entry name" value="HTHMARR"/>
</dbReference>
<proteinExistence type="predicted"/>
<evidence type="ECO:0000313" key="6">
    <source>
        <dbReference type="Proteomes" id="UP000586827"/>
    </source>
</evidence>
<dbReference type="Pfam" id="PF01047">
    <property type="entry name" value="MarR"/>
    <property type="match status" value="1"/>
</dbReference>
<dbReference type="AlphaFoldDB" id="A0A849CB29"/>
<dbReference type="GO" id="GO:0003677">
    <property type="term" value="F:DNA binding"/>
    <property type="evidence" value="ECO:0007669"/>
    <property type="project" value="UniProtKB-KW"/>
</dbReference>
<dbReference type="PANTHER" id="PTHR42756:SF1">
    <property type="entry name" value="TRANSCRIPTIONAL REPRESSOR OF EMRAB OPERON"/>
    <property type="match status" value="1"/>
</dbReference>
<dbReference type="RefSeq" id="WP_067527844.1">
    <property type="nucleotide sequence ID" value="NZ_JABELX010000009.1"/>
</dbReference>
<dbReference type="SMART" id="SM00347">
    <property type="entry name" value="HTH_MARR"/>
    <property type="match status" value="1"/>
</dbReference>
<gene>
    <name evidence="5" type="ORF">HLB23_25480</name>
</gene>
<evidence type="ECO:0000256" key="2">
    <source>
        <dbReference type="ARBA" id="ARBA00023125"/>
    </source>
</evidence>
<protein>
    <submittedName>
        <fullName evidence="5">MarR family transcriptional regulator</fullName>
    </submittedName>
</protein>
<dbReference type="EMBL" id="JABELX010000009">
    <property type="protein sequence ID" value="NNH73167.1"/>
    <property type="molecule type" value="Genomic_DNA"/>
</dbReference>
<dbReference type="InterPro" id="IPR000835">
    <property type="entry name" value="HTH_MarR-typ"/>
</dbReference>
<dbReference type="SUPFAM" id="SSF46785">
    <property type="entry name" value="Winged helix' DNA-binding domain"/>
    <property type="match status" value="1"/>
</dbReference>
<feature type="domain" description="HTH marR-type" evidence="4">
    <location>
        <begin position="7"/>
        <end position="150"/>
    </location>
</feature>
<dbReference type="PANTHER" id="PTHR42756">
    <property type="entry name" value="TRANSCRIPTIONAL REGULATOR, MARR"/>
    <property type="match status" value="1"/>
</dbReference>
<keyword evidence="6" id="KW-1185">Reference proteome</keyword>